<dbReference type="Proteomes" id="UP000198397">
    <property type="component" value="Unassembled WGS sequence"/>
</dbReference>
<accession>A0A238VQC1</accession>
<sequence length="92" mass="10215">MMHDADAGVGDLVAFDSTHLRGVNSALYLPTNIQKNHPTELPSSAIFVFASDVSQLPSLYLTNHGSLRSVFNRFRHIQVHPVFSRPVLKEAE</sequence>
<dbReference type="AlphaFoldDB" id="A0A238VQC1"/>
<reference evidence="1 2" key="1">
    <citation type="submission" date="2017-06" db="EMBL/GenBank/DDBJ databases">
        <authorList>
            <person name="Kim H.J."/>
            <person name="Triplett B.A."/>
        </authorList>
    </citation>
    <scope>NUCLEOTIDE SEQUENCE [LARGE SCALE GENOMIC DNA]</scope>
    <source>
        <strain evidence="1 2">DSM 8800</strain>
    </source>
</reference>
<gene>
    <name evidence="1" type="ORF">SAMN06264855_103261</name>
</gene>
<protein>
    <submittedName>
        <fullName evidence="1">Uncharacterized protein</fullName>
    </submittedName>
</protein>
<name>A0A238VQC1_HALVU</name>
<organism evidence="1 2">
    <name type="scientific">Halorubrum vacuolatum</name>
    <name type="common">Natronobacterium vacuolatum</name>
    <dbReference type="NCBI Taxonomy" id="63740"/>
    <lineage>
        <taxon>Archaea</taxon>
        <taxon>Methanobacteriati</taxon>
        <taxon>Methanobacteriota</taxon>
        <taxon>Stenosarchaea group</taxon>
        <taxon>Halobacteria</taxon>
        <taxon>Halobacteriales</taxon>
        <taxon>Haloferacaceae</taxon>
        <taxon>Halorubrum</taxon>
    </lineage>
</organism>
<evidence type="ECO:0000313" key="2">
    <source>
        <dbReference type="Proteomes" id="UP000198397"/>
    </source>
</evidence>
<evidence type="ECO:0000313" key="1">
    <source>
        <dbReference type="EMBL" id="SNR36381.1"/>
    </source>
</evidence>
<proteinExistence type="predicted"/>
<keyword evidence="2" id="KW-1185">Reference proteome</keyword>
<dbReference type="EMBL" id="FZNQ01000003">
    <property type="protein sequence ID" value="SNR36381.1"/>
    <property type="molecule type" value="Genomic_DNA"/>
</dbReference>